<dbReference type="GeneID" id="42308675"/>
<reference evidence="2 4" key="2">
    <citation type="submission" date="2016-10" db="EMBL/GenBank/DDBJ databases">
        <authorList>
            <person name="de Groot N.N."/>
        </authorList>
    </citation>
    <scope>NUCLEOTIDE SEQUENCE [LARGE SCALE GENOMIC DNA]</scope>
    <source>
        <strain evidence="2 4">DSM 2895</strain>
    </source>
</reference>
<name>A0A0D1VC72_ANEMI</name>
<organism evidence="1 3">
    <name type="scientific">Aneurinibacillus migulanus</name>
    <name type="common">Bacillus migulanus</name>
    <dbReference type="NCBI Taxonomy" id="47500"/>
    <lineage>
        <taxon>Bacteria</taxon>
        <taxon>Bacillati</taxon>
        <taxon>Bacillota</taxon>
        <taxon>Bacilli</taxon>
        <taxon>Bacillales</taxon>
        <taxon>Paenibacillaceae</taxon>
        <taxon>Aneurinibacillus group</taxon>
        <taxon>Aneurinibacillus</taxon>
    </lineage>
</organism>
<dbReference type="RefSeq" id="WP_043065318.1">
    <property type="nucleotide sequence ID" value="NZ_BJOA01000080.1"/>
</dbReference>
<dbReference type="STRING" id="47500.AF333_26485"/>
<dbReference type="Proteomes" id="UP000037269">
    <property type="component" value="Unassembled WGS sequence"/>
</dbReference>
<dbReference type="OrthoDB" id="9810122at2"/>
<dbReference type="EMBL" id="LGUG01000005">
    <property type="protein sequence ID" value="KON93206.1"/>
    <property type="molecule type" value="Genomic_DNA"/>
</dbReference>
<evidence type="ECO:0000313" key="1">
    <source>
        <dbReference type="EMBL" id="KON93206.1"/>
    </source>
</evidence>
<dbReference type="Proteomes" id="UP000182836">
    <property type="component" value="Unassembled WGS sequence"/>
</dbReference>
<gene>
    <name evidence="1" type="ORF">AF333_26485</name>
    <name evidence="2" type="ORF">SAMN04487909_12462</name>
</gene>
<dbReference type="PATRIC" id="fig|47500.12.peg.936"/>
<dbReference type="AlphaFoldDB" id="A0A0D1VC72"/>
<evidence type="ECO:0008006" key="5">
    <source>
        <dbReference type="Google" id="ProtNLM"/>
    </source>
</evidence>
<keyword evidence="3" id="KW-1185">Reference proteome</keyword>
<accession>A0A0D1VC72</accession>
<reference evidence="1 3" key="1">
    <citation type="submission" date="2015-07" db="EMBL/GenBank/DDBJ databases">
        <title>Fjat-14205 dsm 2895.</title>
        <authorList>
            <person name="Liu B."/>
            <person name="Wang J."/>
            <person name="Zhu Y."/>
            <person name="Liu G."/>
            <person name="Chen Q."/>
            <person name="Chen Z."/>
            <person name="Lan J."/>
            <person name="Che J."/>
            <person name="Ge C."/>
            <person name="Shi H."/>
            <person name="Pan Z."/>
            <person name="Liu X."/>
        </authorList>
    </citation>
    <scope>NUCLEOTIDE SEQUENCE [LARGE SCALE GENOMIC DNA]</scope>
    <source>
        <strain evidence="1 3">DSM 2895</strain>
    </source>
</reference>
<evidence type="ECO:0000313" key="2">
    <source>
        <dbReference type="EMBL" id="SDJ66919.1"/>
    </source>
</evidence>
<evidence type="ECO:0000313" key="3">
    <source>
        <dbReference type="Proteomes" id="UP000037269"/>
    </source>
</evidence>
<dbReference type="EMBL" id="FNED01000024">
    <property type="protein sequence ID" value="SDJ66919.1"/>
    <property type="molecule type" value="Genomic_DNA"/>
</dbReference>
<protein>
    <recommendedName>
        <fullName evidence="5">Methyltransferase FkbM domain-containing protein</fullName>
    </recommendedName>
</protein>
<sequence length="236" mass="26619">MSDTINLYEKKIHSQNGEDGIIEELFSRIGTTNKFFVEFGVQDGLECNSAYLSLFKNWSGLMIEGNAANYEKLRANFFAYPAVKTAHQFITRDNIVSIFRSMHVPVTFDLLSIDIDGNDYWVWEALSEYKPRVVVIEYNASFPPPKKMVVQYNPNFAWDGTSYYGASLTSLSGLGKKLGYSLIGTDARGVNSFFIRSDLITASRFPALSPEQAYHAPSYGPYKGGHPWRDGPYLEI</sequence>
<proteinExistence type="predicted"/>
<evidence type="ECO:0000313" key="4">
    <source>
        <dbReference type="Proteomes" id="UP000182836"/>
    </source>
</evidence>